<evidence type="ECO:0000313" key="10">
    <source>
        <dbReference type="EMBL" id="MZL70540.1"/>
    </source>
</evidence>
<dbReference type="GO" id="GO:0005975">
    <property type="term" value="P:carbohydrate metabolic process"/>
    <property type="evidence" value="ECO:0007669"/>
    <property type="project" value="InterPro"/>
</dbReference>
<dbReference type="InterPro" id="IPR036900">
    <property type="entry name" value="A-D-PHexomutase_C_sf"/>
</dbReference>
<dbReference type="InterPro" id="IPR050060">
    <property type="entry name" value="Phosphoglucosamine_mutase"/>
</dbReference>
<dbReference type="EMBL" id="FQVY01000003">
    <property type="protein sequence ID" value="SHG36159.1"/>
    <property type="molecule type" value="Genomic_DNA"/>
</dbReference>
<dbReference type="PRINTS" id="PR00509">
    <property type="entry name" value="PGMPMM"/>
</dbReference>
<sequence>MGDYRALQNGSDIRGVALEGVAGEPVNLTEQAARELAAAFALWLSQKTGKPLPQLTVSVGRDSRLSGPALLAAAAEGLQDAGVSVVDCQMASTPAMFMSTVLPGHGYDGAIMITASHLPYNRNGLKFFTREGGLEHEDIEALTELALGELPSGQSAPVRQADLISDYALHLVKKIREGIDDPDHYNQPLQGFKIAVDAGNGAGGFFAQKVLCPLGADVSASRYLDPDGRFPNHVPNPEDPAAMRSIIEAVKEGGCDLGLIFDTDVDRAGAVDRNGKEINRNRLIALLSCIVLEDCPGGTIVTDSVTSSHLGAFIEELGGVHHRFKRGYKNVINESIRLAKEGVPSPLAIETSGHGALKENYYLDDGAYLCAKILIKAATLRQVGKTIDTLLADLQEPAEAVELRFKIKVPDFAAYGKQVLADLESYVDAQPGWEKAPQNHEGIRVSFFDEGERGWFLLRMSLHDPILPLNIESDDCGGAKKIAEKVYGFIQRYDQLDIQPLKTYLGL</sequence>
<dbReference type="InterPro" id="IPR005846">
    <property type="entry name" value="A-D-PHexomutase_a/b/a-III"/>
</dbReference>
<evidence type="ECO:0000256" key="5">
    <source>
        <dbReference type="ARBA" id="ARBA00022842"/>
    </source>
</evidence>
<evidence type="ECO:0000256" key="6">
    <source>
        <dbReference type="ARBA" id="ARBA00023235"/>
    </source>
</evidence>
<keyword evidence="4" id="KW-0479">Metal-binding</keyword>
<dbReference type="EMBL" id="WWVX01000008">
    <property type="protein sequence ID" value="MZL70540.1"/>
    <property type="molecule type" value="Genomic_DNA"/>
</dbReference>
<proteinExistence type="inferred from homology"/>
<organism evidence="11 12">
    <name type="scientific">Bittarella massiliensis</name>
    <name type="common">ex Durand et al. 2017</name>
    <dbReference type="NCBI Taxonomy" id="1720313"/>
    <lineage>
        <taxon>Bacteria</taxon>
        <taxon>Bacillati</taxon>
        <taxon>Bacillota</taxon>
        <taxon>Clostridia</taxon>
        <taxon>Eubacteriales</taxon>
        <taxon>Oscillospiraceae</taxon>
        <taxon>Bittarella (ex Durand et al. 2017)</taxon>
    </lineage>
</organism>
<evidence type="ECO:0000256" key="4">
    <source>
        <dbReference type="ARBA" id="ARBA00022723"/>
    </source>
</evidence>
<dbReference type="InterPro" id="IPR005845">
    <property type="entry name" value="A-D-PHexomutase_a/b/a-II"/>
</dbReference>
<evidence type="ECO:0000313" key="13">
    <source>
        <dbReference type="Proteomes" id="UP000474718"/>
    </source>
</evidence>
<dbReference type="Proteomes" id="UP000474718">
    <property type="component" value="Unassembled WGS sequence"/>
</dbReference>
<dbReference type="GO" id="GO:0046872">
    <property type="term" value="F:metal ion binding"/>
    <property type="evidence" value="ECO:0007669"/>
    <property type="project" value="UniProtKB-KW"/>
</dbReference>
<comment type="caution">
    <text evidence="11">The sequence shown here is derived from an EMBL/GenBank/DDBJ whole genome shotgun (WGS) entry which is preliminary data.</text>
</comment>
<dbReference type="RefSeq" id="WP_021660283.1">
    <property type="nucleotide sequence ID" value="NZ_FQVY01000003.1"/>
</dbReference>
<dbReference type="SUPFAM" id="SSF55957">
    <property type="entry name" value="Phosphoglucomutase, C-terminal domain"/>
    <property type="match status" value="1"/>
</dbReference>
<gene>
    <name evidence="10" type="ORF">GT747_12355</name>
    <name evidence="11" type="ORF">SAMN05444424_2246</name>
</gene>
<evidence type="ECO:0000256" key="2">
    <source>
        <dbReference type="ARBA" id="ARBA00010231"/>
    </source>
</evidence>
<keyword evidence="5" id="KW-0460">Magnesium</keyword>
<reference evidence="12" key="2">
    <citation type="submission" date="2016-11" db="EMBL/GenBank/DDBJ databases">
        <authorList>
            <person name="Jaros S."/>
            <person name="Januszkiewicz K."/>
            <person name="Wedrychowicz H."/>
        </authorList>
    </citation>
    <scope>NUCLEOTIDE SEQUENCE [LARGE SCALE GENOMIC DNA]</scope>
    <source>
        <strain evidence="12">DSM 4029</strain>
    </source>
</reference>
<dbReference type="InterPro" id="IPR016055">
    <property type="entry name" value="A-D-PHexomutase_a/b/a-I/II/III"/>
</dbReference>
<dbReference type="AlphaFoldDB" id="A0AAQ1MF10"/>
<dbReference type="GO" id="GO:0004615">
    <property type="term" value="F:phosphomannomutase activity"/>
    <property type="evidence" value="ECO:0007669"/>
    <property type="project" value="TreeGrafter"/>
</dbReference>
<comment type="cofactor">
    <cofactor evidence="1">
        <name>Mg(2+)</name>
        <dbReference type="ChEBI" id="CHEBI:18420"/>
    </cofactor>
</comment>
<evidence type="ECO:0000259" key="8">
    <source>
        <dbReference type="Pfam" id="PF02879"/>
    </source>
</evidence>
<accession>A0AAQ1MF10</accession>
<dbReference type="CDD" id="cd03089">
    <property type="entry name" value="PMM_PGM"/>
    <property type="match status" value="1"/>
</dbReference>
<feature type="domain" description="Alpha-D-phosphohexomutase alpha/beta/alpha" evidence="7">
    <location>
        <begin position="9"/>
        <end position="138"/>
    </location>
</feature>
<dbReference type="FunFam" id="3.40.120.10:FF:000010">
    <property type="entry name" value="phosphomannomutase/phosphoglucomutase isoform X1"/>
    <property type="match status" value="1"/>
</dbReference>
<name>A0AAQ1MF10_9FIRM</name>
<evidence type="ECO:0000259" key="9">
    <source>
        <dbReference type="Pfam" id="PF02880"/>
    </source>
</evidence>
<dbReference type="Pfam" id="PF02880">
    <property type="entry name" value="PGM_PMM_III"/>
    <property type="match status" value="1"/>
</dbReference>
<dbReference type="PANTHER" id="PTHR42946:SF1">
    <property type="entry name" value="PHOSPHOGLUCOMUTASE (ALPHA-D-GLUCOSE-1,6-BISPHOSPHATE-DEPENDENT)"/>
    <property type="match status" value="1"/>
</dbReference>
<feature type="domain" description="Alpha-D-phosphohexomutase alpha/beta/alpha" evidence="8">
    <location>
        <begin position="189"/>
        <end position="275"/>
    </location>
</feature>
<evidence type="ECO:0000313" key="12">
    <source>
        <dbReference type="Proteomes" id="UP000184089"/>
    </source>
</evidence>
<evidence type="ECO:0000313" key="11">
    <source>
        <dbReference type="EMBL" id="SHG36159.1"/>
    </source>
</evidence>
<feature type="domain" description="Alpha-D-phosphohexomutase alpha/beta/alpha" evidence="9">
    <location>
        <begin position="281"/>
        <end position="394"/>
    </location>
</feature>
<keyword evidence="6" id="KW-0413">Isomerase</keyword>
<dbReference type="Gene3D" id="3.30.310.50">
    <property type="entry name" value="Alpha-D-phosphohexomutase, C-terminal domain"/>
    <property type="match status" value="1"/>
</dbReference>
<dbReference type="Proteomes" id="UP000184089">
    <property type="component" value="Unassembled WGS sequence"/>
</dbReference>
<dbReference type="Pfam" id="PF02879">
    <property type="entry name" value="PGM_PMM_II"/>
    <property type="match status" value="1"/>
</dbReference>
<dbReference type="SUPFAM" id="SSF53738">
    <property type="entry name" value="Phosphoglucomutase, first 3 domains"/>
    <property type="match status" value="3"/>
</dbReference>
<dbReference type="Pfam" id="PF02878">
    <property type="entry name" value="PGM_PMM_I"/>
    <property type="match status" value="1"/>
</dbReference>
<reference evidence="10 13" key="3">
    <citation type="journal article" date="2019" name="Nat. Med.">
        <title>A library of human gut bacterial isolates paired with longitudinal multiomics data enables mechanistic microbiome research.</title>
        <authorList>
            <person name="Poyet M."/>
            <person name="Groussin M."/>
            <person name="Gibbons S.M."/>
            <person name="Avila-Pacheco J."/>
            <person name="Jiang X."/>
            <person name="Kearney S.M."/>
            <person name="Perrotta A.R."/>
            <person name="Berdy B."/>
            <person name="Zhao S."/>
            <person name="Lieberman T.D."/>
            <person name="Swanson P.K."/>
            <person name="Smith M."/>
            <person name="Roesemann S."/>
            <person name="Alexander J.E."/>
            <person name="Rich S.A."/>
            <person name="Livny J."/>
            <person name="Vlamakis H."/>
            <person name="Clish C."/>
            <person name="Bullock K."/>
            <person name="Deik A."/>
            <person name="Scott J."/>
            <person name="Pierce K.A."/>
            <person name="Xavier R.J."/>
            <person name="Alm E.J."/>
        </authorList>
    </citation>
    <scope>NUCLEOTIDE SEQUENCE [LARGE SCALE GENOMIC DNA]</scope>
    <source>
        <strain evidence="10 13">BIOML-A2</strain>
    </source>
</reference>
<comment type="similarity">
    <text evidence="2">Belongs to the phosphohexose mutase family.</text>
</comment>
<dbReference type="InterPro" id="IPR005841">
    <property type="entry name" value="Alpha-D-phosphohexomutase_SF"/>
</dbReference>
<dbReference type="PANTHER" id="PTHR42946">
    <property type="entry name" value="PHOSPHOHEXOSE MUTASE"/>
    <property type="match status" value="1"/>
</dbReference>
<dbReference type="InterPro" id="IPR005844">
    <property type="entry name" value="A-D-PHexomutase_a/b/a-I"/>
</dbReference>
<protein>
    <submittedName>
        <fullName evidence="10 11">Phosphomannomutase</fullName>
    </submittedName>
</protein>
<reference evidence="11" key="1">
    <citation type="submission" date="2016-11" db="EMBL/GenBank/DDBJ databases">
        <authorList>
            <person name="Varghese N."/>
            <person name="Submissions S."/>
        </authorList>
    </citation>
    <scope>NUCLEOTIDE SEQUENCE</scope>
    <source>
        <strain evidence="11">DSM 4029</strain>
    </source>
</reference>
<evidence type="ECO:0000256" key="1">
    <source>
        <dbReference type="ARBA" id="ARBA00001946"/>
    </source>
</evidence>
<keyword evidence="3" id="KW-0597">Phosphoprotein</keyword>
<evidence type="ECO:0000259" key="7">
    <source>
        <dbReference type="Pfam" id="PF02878"/>
    </source>
</evidence>
<evidence type="ECO:0000256" key="3">
    <source>
        <dbReference type="ARBA" id="ARBA00022553"/>
    </source>
</evidence>
<keyword evidence="13" id="KW-1185">Reference proteome</keyword>
<dbReference type="Gene3D" id="3.40.120.10">
    <property type="entry name" value="Alpha-D-Glucose-1,6-Bisphosphate, subunit A, domain 3"/>
    <property type="match status" value="3"/>
</dbReference>